<dbReference type="EMBL" id="JBHSGL010000005">
    <property type="protein sequence ID" value="MFC4711989.1"/>
    <property type="molecule type" value="Genomic_DNA"/>
</dbReference>
<protein>
    <submittedName>
        <fullName evidence="1">YqgQ family protein</fullName>
    </submittedName>
</protein>
<name>A0ABV9M9A5_9BACL</name>
<dbReference type="InterPro" id="IPR023164">
    <property type="entry name" value="YqgQ-like_sf"/>
</dbReference>
<keyword evidence="2" id="KW-1185">Reference proteome</keyword>
<dbReference type="Pfam" id="PF06014">
    <property type="entry name" value="YqgQ-like"/>
    <property type="match status" value="1"/>
</dbReference>
<dbReference type="Gene3D" id="1.10.287.760">
    <property type="entry name" value="YqgQ-like"/>
    <property type="match status" value="1"/>
</dbReference>
<dbReference type="InterPro" id="IPR009256">
    <property type="entry name" value="YqgQ-like"/>
</dbReference>
<evidence type="ECO:0000313" key="1">
    <source>
        <dbReference type="EMBL" id="MFC4711989.1"/>
    </source>
</evidence>
<organism evidence="1 2">
    <name type="scientific">Planococcus dechangensis</name>
    <dbReference type="NCBI Taxonomy" id="1176255"/>
    <lineage>
        <taxon>Bacteria</taxon>
        <taxon>Bacillati</taxon>
        <taxon>Bacillota</taxon>
        <taxon>Bacilli</taxon>
        <taxon>Bacillales</taxon>
        <taxon>Caryophanaceae</taxon>
        <taxon>Planococcus</taxon>
    </lineage>
</organism>
<dbReference type="SUPFAM" id="SSF158379">
    <property type="entry name" value="YqgQ-like"/>
    <property type="match status" value="1"/>
</dbReference>
<dbReference type="RefSeq" id="WP_377276892.1">
    <property type="nucleotide sequence ID" value="NZ_JBHSGL010000005.1"/>
</dbReference>
<comment type="caution">
    <text evidence="1">The sequence shown here is derived from an EMBL/GenBank/DDBJ whole genome shotgun (WGS) entry which is preliminary data.</text>
</comment>
<gene>
    <name evidence="1" type="ORF">ACFO5U_03945</name>
</gene>
<sequence>MKDLYDVMQLLKRYGTIIYTADFPSDLDLMEEDLRDLYRSDFITAREFGGALAILRQNRLEYEKKHSQ</sequence>
<proteinExistence type="predicted"/>
<reference evidence="2" key="1">
    <citation type="journal article" date="2019" name="Int. J. Syst. Evol. Microbiol.">
        <title>The Global Catalogue of Microorganisms (GCM) 10K type strain sequencing project: providing services to taxonomists for standard genome sequencing and annotation.</title>
        <authorList>
            <consortium name="The Broad Institute Genomics Platform"/>
            <consortium name="The Broad Institute Genome Sequencing Center for Infectious Disease"/>
            <person name="Wu L."/>
            <person name="Ma J."/>
        </authorList>
    </citation>
    <scope>NUCLEOTIDE SEQUENCE [LARGE SCALE GENOMIC DNA]</scope>
    <source>
        <strain evidence="2">CGMCC 1.12151</strain>
    </source>
</reference>
<dbReference type="Proteomes" id="UP001595932">
    <property type="component" value="Unassembled WGS sequence"/>
</dbReference>
<evidence type="ECO:0000313" key="2">
    <source>
        <dbReference type="Proteomes" id="UP001595932"/>
    </source>
</evidence>
<accession>A0ABV9M9A5</accession>